<name>A0A1F6D976_9BACT</name>
<evidence type="ECO:0000256" key="5">
    <source>
        <dbReference type="ARBA" id="ARBA00022840"/>
    </source>
</evidence>
<dbReference type="InterPro" id="IPR009080">
    <property type="entry name" value="tRNAsynth_Ia_anticodon-bd"/>
</dbReference>
<reference evidence="13 14" key="1">
    <citation type="journal article" date="2016" name="Nat. Commun.">
        <title>Thousands of microbial genomes shed light on interconnected biogeochemical processes in an aquifer system.</title>
        <authorList>
            <person name="Anantharaman K."/>
            <person name="Brown C.T."/>
            <person name="Hug L.A."/>
            <person name="Sharon I."/>
            <person name="Castelle C.J."/>
            <person name="Probst A.J."/>
            <person name="Thomas B.C."/>
            <person name="Singh A."/>
            <person name="Wilkins M.J."/>
            <person name="Karaoz U."/>
            <person name="Brodie E.L."/>
            <person name="Williams K.H."/>
            <person name="Hubbard S.S."/>
            <person name="Banfield J.F."/>
        </authorList>
    </citation>
    <scope>NUCLEOTIDE SEQUENCE [LARGE SCALE GENOMIC DNA]</scope>
</reference>
<dbReference type="PANTHER" id="PTHR11956">
    <property type="entry name" value="ARGINYL-TRNA SYNTHETASE"/>
    <property type="match status" value="1"/>
</dbReference>
<evidence type="ECO:0000313" key="13">
    <source>
        <dbReference type="EMBL" id="OGG57901.1"/>
    </source>
</evidence>
<dbReference type="Pfam" id="PF03485">
    <property type="entry name" value="Arg_tRNA_synt_N"/>
    <property type="match status" value="1"/>
</dbReference>
<feature type="domain" description="Arginyl tRNA synthetase N-terminal" evidence="12">
    <location>
        <begin position="1"/>
        <end position="91"/>
    </location>
</feature>
<dbReference type="GO" id="GO:0006420">
    <property type="term" value="P:arginyl-tRNA aminoacylation"/>
    <property type="evidence" value="ECO:0007669"/>
    <property type="project" value="UniProtKB-UniRule"/>
</dbReference>
<proteinExistence type="inferred from homology"/>
<dbReference type="Proteomes" id="UP000177958">
    <property type="component" value="Unassembled WGS sequence"/>
</dbReference>
<evidence type="ECO:0000313" key="14">
    <source>
        <dbReference type="Proteomes" id="UP000177958"/>
    </source>
</evidence>
<evidence type="ECO:0000256" key="9">
    <source>
        <dbReference type="NCBIfam" id="TIGR00456"/>
    </source>
</evidence>
<evidence type="ECO:0000256" key="3">
    <source>
        <dbReference type="ARBA" id="ARBA00022598"/>
    </source>
</evidence>
<accession>A0A1F6D976</accession>
<dbReference type="SMART" id="SM00836">
    <property type="entry name" value="DALR_1"/>
    <property type="match status" value="1"/>
</dbReference>
<dbReference type="GO" id="GO:0005737">
    <property type="term" value="C:cytoplasm"/>
    <property type="evidence" value="ECO:0007669"/>
    <property type="project" value="UniProtKB-UniRule"/>
</dbReference>
<dbReference type="EMBL" id="MFKX01000008">
    <property type="protein sequence ID" value="OGG57901.1"/>
    <property type="molecule type" value="Genomic_DNA"/>
</dbReference>
<dbReference type="Gene3D" id="3.40.50.620">
    <property type="entry name" value="HUPs"/>
    <property type="match status" value="1"/>
</dbReference>
<organism evidence="13 14">
    <name type="scientific">Candidatus Kaiserbacteria bacterium RIFCSPHIGHO2_01_FULL_55_17</name>
    <dbReference type="NCBI Taxonomy" id="1798484"/>
    <lineage>
        <taxon>Bacteria</taxon>
        <taxon>Candidatus Kaiseribacteriota</taxon>
    </lineage>
</organism>
<dbReference type="InterPro" id="IPR014729">
    <property type="entry name" value="Rossmann-like_a/b/a_fold"/>
</dbReference>
<dbReference type="InterPro" id="IPR008909">
    <property type="entry name" value="DALR_anticod-bd"/>
</dbReference>
<evidence type="ECO:0000256" key="4">
    <source>
        <dbReference type="ARBA" id="ARBA00022741"/>
    </source>
</evidence>
<dbReference type="Gene3D" id="1.10.730.10">
    <property type="entry name" value="Isoleucyl-tRNA Synthetase, Domain 1"/>
    <property type="match status" value="1"/>
</dbReference>
<dbReference type="InterPro" id="IPR005148">
    <property type="entry name" value="Arg-tRNA-synth_N"/>
</dbReference>
<evidence type="ECO:0000256" key="1">
    <source>
        <dbReference type="ARBA" id="ARBA00005594"/>
    </source>
</evidence>
<dbReference type="PANTHER" id="PTHR11956:SF5">
    <property type="entry name" value="ARGININE--TRNA LIGASE, CYTOPLASMIC"/>
    <property type="match status" value="1"/>
</dbReference>
<dbReference type="GO" id="GO:0004814">
    <property type="term" value="F:arginine-tRNA ligase activity"/>
    <property type="evidence" value="ECO:0007669"/>
    <property type="project" value="UniProtKB-UniRule"/>
</dbReference>
<gene>
    <name evidence="13" type="ORF">A2853_03140</name>
</gene>
<evidence type="ECO:0000259" key="12">
    <source>
        <dbReference type="SMART" id="SM01016"/>
    </source>
</evidence>
<keyword evidence="6 10" id="KW-0648">Protein biosynthesis</keyword>
<keyword evidence="5 10" id="KW-0067">ATP-binding</keyword>
<evidence type="ECO:0000256" key="2">
    <source>
        <dbReference type="ARBA" id="ARBA00012837"/>
    </source>
</evidence>
<dbReference type="InterPro" id="IPR035684">
    <property type="entry name" value="ArgRS_core"/>
</dbReference>
<comment type="catalytic activity">
    <reaction evidence="8">
        <text>tRNA(Arg) + L-arginine + ATP = L-arginyl-tRNA(Arg) + AMP + diphosphate</text>
        <dbReference type="Rhea" id="RHEA:20301"/>
        <dbReference type="Rhea" id="RHEA-COMP:9658"/>
        <dbReference type="Rhea" id="RHEA-COMP:9673"/>
        <dbReference type="ChEBI" id="CHEBI:30616"/>
        <dbReference type="ChEBI" id="CHEBI:32682"/>
        <dbReference type="ChEBI" id="CHEBI:33019"/>
        <dbReference type="ChEBI" id="CHEBI:78442"/>
        <dbReference type="ChEBI" id="CHEBI:78513"/>
        <dbReference type="ChEBI" id="CHEBI:456215"/>
        <dbReference type="EC" id="6.1.1.19"/>
    </reaction>
</comment>
<comment type="similarity">
    <text evidence="1 10">Belongs to the class-I aminoacyl-tRNA synthetase family.</text>
</comment>
<evidence type="ECO:0000256" key="10">
    <source>
        <dbReference type="RuleBase" id="RU363038"/>
    </source>
</evidence>
<dbReference type="Gene3D" id="3.30.1360.70">
    <property type="entry name" value="Arginyl tRNA synthetase N-terminal domain"/>
    <property type="match status" value="1"/>
</dbReference>
<evidence type="ECO:0000259" key="11">
    <source>
        <dbReference type="SMART" id="SM00836"/>
    </source>
</evidence>
<dbReference type="InterPro" id="IPR001278">
    <property type="entry name" value="Arg-tRNA-ligase"/>
</dbReference>
<dbReference type="SUPFAM" id="SSF55190">
    <property type="entry name" value="Arginyl-tRNA synthetase (ArgRS), N-terminal 'additional' domain"/>
    <property type="match status" value="1"/>
</dbReference>
<dbReference type="Pfam" id="PF00750">
    <property type="entry name" value="tRNA-synt_1d"/>
    <property type="match status" value="1"/>
</dbReference>
<comment type="caution">
    <text evidence="13">The sequence shown here is derived from an EMBL/GenBank/DDBJ whole genome shotgun (WGS) entry which is preliminary data.</text>
</comment>
<protein>
    <recommendedName>
        <fullName evidence="2 9">Arginine--tRNA ligase</fullName>
        <ecNumber evidence="2 9">6.1.1.19</ecNumber>
    </recommendedName>
</protein>
<dbReference type="SUPFAM" id="SSF47323">
    <property type="entry name" value="Anticodon-binding domain of a subclass of class I aminoacyl-tRNA synthetases"/>
    <property type="match status" value="1"/>
</dbReference>
<dbReference type="NCBIfam" id="TIGR00456">
    <property type="entry name" value="argS"/>
    <property type="match status" value="1"/>
</dbReference>
<dbReference type="SUPFAM" id="SSF52374">
    <property type="entry name" value="Nucleotidylyl transferase"/>
    <property type="match status" value="1"/>
</dbReference>
<dbReference type="AlphaFoldDB" id="A0A1F6D976"/>
<dbReference type="Pfam" id="PF05746">
    <property type="entry name" value="DALR_1"/>
    <property type="match status" value="1"/>
</dbReference>
<dbReference type="GO" id="GO:0005524">
    <property type="term" value="F:ATP binding"/>
    <property type="evidence" value="ECO:0007669"/>
    <property type="project" value="UniProtKB-KW"/>
</dbReference>
<evidence type="ECO:0000256" key="7">
    <source>
        <dbReference type="ARBA" id="ARBA00023146"/>
    </source>
</evidence>
<keyword evidence="4 10" id="KW-0547">Nucleotide-binding</keyword>
<evidence type="ECO:0000256" key="6">
    <source>
        <dbReference type="ARBA" id="ARBA00022917"/>
    </source>
</evidence>
<dbReference type="PRINTS" id="PR01038">
    <property type="entry name" value="TRNASYNTHARG"/>
</dbReference>
<sequence>MTLVEELNERVGRAARNVGVPVTGKITINYWLEHPADLKNGDYSTAIAIQYAKQAGTTPRDFAQRIVAVLGKASGVEKVEVAGAGFINFYLAPSALAKAMEAARDESWGRNDLNKGKKVMVEYTDPNPFKEFHIGHLMSNAIGEATARLIEFSGAEVKRANYQGDVGPHVAKALWGIKKLGLDASDAKALGKAYVAGAAAYEESAEVRKEIDAINAKVYDRSDNEVNTLYDAGRKVSLAHFEKIYQTLGTKFDHYFFESEAAPQGLEIVRAHPDVFVQSEGAIVYHGPHTRVFVTSKGLPTYEAKELGLAKMKAQQWPFDTSISVTAHEQSGYFEVVLDAMKKVMPELAPRVKHISHGMMRLSSGKMSSRKGEVITGESLLEDLKGAAHERAKESRAEDPAKLAEAVAVGAIKYQILKQASGRDIIFDRERALSLEGDSGPYLQYAHARAHAVVEKAKEQKVSAKIDSNAEPTELSRLLHRFPEAVEYAARELEPHLLTNYLLEFAGAFNRWYANEQILDGSTSSPHKVALTDAVRVTLKNGLWLLGIPAPEKM</sequence>
<evidence type="ECO:0000256" key="8">
    <source>
        <dbReference type="ARBA" id="ARBA00049339"/>
    </source>
</evidence>
<keyword evidence="3 10" id="KW-0436">Ligase</keyword>
<keyword evidence="7 10" id="KW-0030">Aminoacyl-tRNA synthetase</keyword>
<dbReference type="EC" id="6.1.1.19" evidence="2 9"/>
<dbReference type="SMART" id="SM01016">
    <property type="entry name" value="Arg_tRNA_synt_N"/>
    <property type="match status" value="1"/>
</dbReference>
<feature type="domain" description="DALR anticodon binding" evidence="11">
    <location>
        <begin position="443"/>
        <end position="554"/>
    </location>
</feature>
<dbReference type="InterPro" id="IPR036695">
    <property type="entry name" value="Arg-tRNA-synth_N_sf"/>
</dbReference>